<dbReference type="Proteomes" id="UP000663845">
    <property type="component" value="Unassembled WGS sequence"/>
</dbReference>
<dbReference type="SUPFAM" id="SSF54928">
    <property type="entry name" value="RNA-binding domain, RBD"/>
    <property type="match status" value="4"/>
</dbReference>
<gene>
    <name evidence="7" type="ORF">JYZ213_LOCUS20100</name>
</gene>
<dbReference type="PANTHER" id="PTHR23238">
    <property type="entry name" value="RNA BINDING PROTEIN"/>
    <property type="match status" value="1"/>
</dbReference>
<protein>
    <recommendedName>
        <fullName evidence="6">RRM domain-containing protein</fullName>
    </recommendedName>
</protein>
<feature type="region of interest" description="Disordered" evidence="5">
    <location>
        <begin position="777"/>
        <end position="841"/>
    </location>
</feature>
<feature type="domain" description="RRM" evidence="6">
    <location>
        <begin position="405"/>
        <end position="499"/>
    </location>
</feature>
<dbReference type="Gene3D" id="3.30.70.330">
    <property type="match status" value="4"/>
</dbReference>
<feature type="compositionally biased region" description="Polar residues" evidence="5">
    <location>
        <begin position="187"/>
        <end position="199"/>
    </location>
</feature>
<comment type="subcellular location">
    <subcellularLocation>
        <location evidence="1">Nucleus</location>
    </subcellularLocation>
</comment>
<evidence type="ECO:0000313" key="7">
    <source>
        <dbReference type="EMBL" id="CAF1077434.1"/>
    </source>
</evidence>
<evidence type="ECO:0000256" key="5">
    <source>
        <dbReference type="SAM" id="MobiDB-lite"/>
    </source>
</evidence>
<feature type="compositionally biased region" description="Polar residues" evidence="5">
    <location>
        <begin position="565"/>
        <end position="584"/>
    </location>
</feature>
<feature type="region of interest" description="Disordered" evidence="5">
    <location>
        <begin position="605"/>
        <end position="660"/>
    </location>
</feature>
<feature type="compositionally biased region" description="Polar residues" evidence="5">
    <location>
        <begin position="1"/>
        <end position="11"/>
    </location>
</feature>
<sequence length="1030" mass="110190">MGPILNGTNRQYTKEGSRVASRGEEGQVQRANTESKGASRGEGGQVQGTNTKFRGASRGEGGRAQGTNTEFRGASRGEGGRVQGTNTESRVASSEFNQKESENTDNTDNIASKSVAGESNADESVASKSIVGESVAGESNAGESVTSKSIVGESVVGEPNDDASNAGESVASKSIVGESVVGEPNDDASNAGESVTSKSIVGESVAGESNAGESVTSKSVADESNAGESVDSKSVAGESVASKSAAGNLNDTPLLKKNAIFISGLPLTMPKQLLFDTLYDEFGTVGKIRIDKQTKKPSIFLFMSKKNNDQLSGNAEITFENEESVAEAIDKYNKMCVLTLNNARIGVKQSKMKSAVLPQRQLELVLPLPNQKLKQKESENTDDTDSVTTEPDIGILPNPVILRNNTIFISGLPSTMAEQLLFDTLYDEFGTVGKIRTGNRTKKPSIYLNKNKKNNDQLNGNAEIIFEEEEAVAEAIKKYNHVCVPTLNNARISVKHSQTNPYASRQRQLEQILPLSRTNRQYTKEGSSVASRGEGGRVRGTNIESRVASPELNQEESENTDDTDSVASESNAGESNVGESNASKSVAGESVTGKSVAGEYVASKSVAGESNASESVASKSVTGESNAGESFASKSIAGESNAGESNTGESNADESIASKSVTGESVISESVASKSVAGNLNDTPLFKKNAIFISGLPSTMIEQLLFNTLYDEFGTVGPIKIDTQTKKSCIFLFRSKKNNDELSGNAEITFENEEAVEEAIKKYNQMRVPALNSARIDVKQSKTKPHASQPQKPQPLPKPAGPSSSEVLSDEESESTDDTNSVASGSLVGEPGVNKPGNHTPSVGGLANGGLFKKNAIFINGLPSTIEEQLLFDTLWDEFSTIGPIKIDKQTKEPSICFVKNQQRNQEESENTDNTDSIASESVADDLNDVPMFKKNTIFISSLPSTMPEQLLFDTLQNEFGTVGPIKFDKRRNKSSIHLFKNKNNNAQLTGCAEITFKNEEAVEEAIKKYNRNFQSSCVFRSTKYLSYLL</sequence>
<reference evidence="7" key="1">
    <citation type="submission" date="2021-02" db="EMBL/GenBank/DDBJ databases">
        <authorList>
            <person name="Nowell W R."/>
        </authorList>
    </citation>
    <scope>NUCLEOTIDE SEQUENCE</scope>
</reference>
<dbReference type="SMART" id="SM00360">
    <property type="entry name" value="RRM"/>
    <property type="match status" value="4"/>
</dbReference>
<feature type="region of interest" description="Disordered" evidence="5">
    <location>
        <begin position="1"/>
        <end position="237"/>
    </location>
</feature>
<evidence type="ECO:0000259" key="6">
    <source>
        <dbReference type="PROSITE" id="PS50102"/>
    </source>
</evidence>
<evidence type="ECO:0000256" key="1">
    <source>
        <dbReference type="ARBA" id="ARBA00004123"/>
    </source>
</evidence>
<evidence type="ECO:0000256" key="3">
    <source>
        <dbReference type="ARBA" id="ARBA00023242"/>
    </source>
</evidence>
<organism evidence="7 8">
    <name type="scientific">Adineta steineri</name>
    <dbReference type="NCBI Taxonomy" id="433720"/>
    <lineage>
        <taxon>Eukaryota</taxon>
        <taxon>Metazoa</taxon>
        <taxon>Spiralia</taxon>
        <taxon>Gnathifera</taxon>
        <taxon>Rotifera</taxon>
        <taxon>Eurotatoria</taxon>
        <taxon>Bdelloidea</taxon>
        <taxon>Adinetida</taxon>
        <taxon>Adinetidae</taxon>
        <taxon>Adineta</taxon>
    </lineage>
</organism>
<feature type="region of interest" description="Disordered" evidence="5">
    <location>
        <begin position="370"/>
        <end position="390"/>
    </location>
</feature>
<dbReference type="InterPro" id="IPR034870">
    <property type="entry name" value="TET_fam"/>
</dbReference>
<dbReference type="GO" id="GO:0003723">
    <property type="term" value="F:RNA binding"/>
    <property type="evidence" value="ECO:0007669"/>
    <property type="project" value="UniProtKB-UniRule"/>
</dbReference>
<feature type="compositionally biased region" description="Polar residues" evidence="5">
    <location>
        <begin position="608"/>
        <end position="628"/>
    </location>
</feature>
<feature type="compositionally biased region" description="Acidic residues" evidence="5">
    <location>
        <begin position="808"/>
        <end position="817"/>
    </location>
</feature>
<proteinExistence type="predicted"/>
<dbReference type="AlphaFoldDB" id="A0A814MBN8"/>
<dbReference type="InterPro" id="IPR000504">
    <property type="entry name" value="RRM_dom"/>
</dbReference>
<dbReference type="InterPro" id="IPR035979">
    <property type="entry name" value="RBD_domain_sf"/>
</dbReference>
<feature type="compositionally biased region" description="Acidic residues" evidence="5">
    <location>
        <begin position="553"/>
        <end position="564"/>
    </location>
</feature>
<feature type="compositionally biased region" description="Polar residues" evidence="5">
    <location>
        <begin position="497"/>
        <end position="506"/>
    </location>
</feature>
<feature type="compositionally biased region" description="Polar residues" evidence="5">
    <location>
        <begin position="516"/>
        <end position="530"/>
    </location>
</feature>
<feature type="compositionally biased region" description="Basic and acidic residues" evidence="5">
    <location>
        <begin position="12"/>
        <end position="27"/>
    </location>
</feature>
<evidence type="ECO:0000313" key="8">
    <source>
        <dbReference type="Proteomes" id="UP000663845"/>
    </source>
</evidence>
<dbReference type="EMBL" id="CAJNOG010000209">
    <property type="protein sequence ID" value="CAF1077434.1"/>
    <property type="molecule type" value="Genomic_DNA"/>
</dbReference>
<dbReference type="InterPro" id="IPR012677">
    <property type="entry name" value="Nucleotide-bd_a/b_plait_sf"/>
</dbReference>
<feature type="domain" description="RRM" evidence="6">
    <location>
        <begin position="258"/>
        <end position="352"/>
    </location>
</feature>
<feature type="domain" description="RRM" evidence="6">
    <location>
        <begin position="936"/>
        <end position="1030"/>
    </location>
</feature>
<accession>A0A814MBN8</accession>
<dbReference type="GO" id="GO:0005634">
    <property type="term" value="C:nucleus"/>
    <property type="evidence" value="ECO:0007669"/>
    <property type="project" value="UniProtKB-SubCell"/>
</dbReference>
<dbReference type="PROSITE" id="PS50102">
    <property type="entry name" value="RRM"/>
    <property type="match status" value="4"/>
</dbReference>
<feature type="compositionally biased region" description="Polar residues" evidence="5">
    <location>
        <begin position="83"/>
        <end position="96"/>
    </location>
</feature>
<keyword evidence="3" id="KW-0539">Nucleus</keyword>
<dbReference type="GO" id="GO:0006355">
    <property type="term" value="P:regulation of DNA-templated transcription"/>
    <property type="evidence" value="ECO:0007669"/>
    <property type="project" value="InterPro"/>
</dbReference>
<evidence type="ECO:0000256" key="4">
    <source>
        <dbReference type="PROSITE-ProRule" id="PRU00176"/>
    </source>
</evidence>
<feature type="region of interest" description="Disordered" evidence="5">
    <location>
        <begin position="497"/>
        <end position="593"/>
    </location>
</feature>
<feature type="domain" description="RRM" evidence="6">
    <location>
        <begin position="689"/>
        <end position="783"/>
    </location>
</feature>
<comment type="caution">
    <text evidence="7">The sequence shown here is derived from an EMBL/GenBank/DDBJ whole genome shotgun (WGS) entry which is preliminary data.</text>
</comment>
<name>A0A814MBN8_9BILA</name>
<evidence type="ECO:0000256" key="2">
    <source>
        <dbReference type="ARBA" id="ARBA00022884"/>
    </source>
</evidence>
<keyword evidence="2 4" id="KW-0694">RNA-binding</keyword>